<feature type="active site" description="Nucleophile" evidence="3">
    <location>
        <position position="152"/>
    </location>
</feature>
<feature type="binding site" evidence="4">
    <location>
        <begin position="151"/>
        <end position="153"/>
    </location>
    <ligand>
        <name>D-glyceraldehyde 3-phosphate</name>
        <dbReference type="ChEBI" id="CHEBI:59776"/>
    </ligand>
</feature>
<feature type="binding site" evidence="5">
    <location>
        <position position="35"/>
    </location>
    <ligand>
        <name>NAD(+)</name>
        <dbReference type="ChEBI" id="CHEBI:57540"/>
    </ligand>
</feature>
<evidence type="ECO:0000256" key="6">
    <source>
        <dbReference type="PIRSR" id="PIRSR000149-4"/>
    </source>
</evidence>
<dbReference type="InterPro" id="IPR020829">
    <property type="entry name" value="GlycerAld_3-P_DH_cat"/>
</dbReference>
<protein>
    <submittedName>
        <fullName evidence="9">Type I glyceraldehyde-3-phosphate dehydrogenase</fullName>
    </submittedName>
</protein>
<keyword evidence="2" id="KW-0560">Oxidoreductase</keyword>
<evidence type="ECO:0000256" key="4">
    <source>
        <dbReference type="PIRSR" id="PIRSR000149-2"/>
    </source>
</evidence>
<evidence type="ECO:0000256" key="3">
    <source>
        <dbReference type="PIRSR" id="PIRSR000149-1"/>
    </source>
</evidence>
<dbReference type="EMBL" id="PCXO01000012">
    <property type="protein sequence ID" value="PIR41129.1"/>
    <property type="molecule type" value="Genomic_DNA"/>
</dbReference>
<dbReference type="CDD" id="cd18126">
    <property type="entry name" value="GAPDH_I_C"/>
    <property type="match status" value="1"/>
</dbReference>
<feature type="site" description="Activates thiol group during catalysis" evidence="6">
    <location>
        <position position="179"/>
    </location>
</feature>
<evidence type="ECO:0000256" key="1">
    <source>
        <dbReference type="ARBA" id="ARBA00007406"/>
    </source>
</evidence>
<comment type="caution">
    <text evidence="9">The sequence shown here is derived from an EMBL/GenBank/DDBJ whole genome shotgun (WGS) entry which is preliminary data.</text>
</comment>
<dbReference type="AlphaFoldDB" id="A0A2H0R3N8"/>
<dbReference type="Gene3D" id="3.30.360.10">
    <property type="entry name" value="Dihydrodipicolinate Reductase, domain 2"/>
    <property type="match status" value="1"/>
</dbReference>
<proteinExistence type="inferred from homology"/>
<dbReference type="Pfam" id="PF00044">
    <property type="entry name" value="Gp_dh_N"/>
    <property type="match status" value="1"/>
</dbReference>
<dbReference type="PANTHER" id="PTHR43148">
    <property type="entry name" value="GLYCERALDEHYDE-3-PHOSPHATE DEHYDROGENASE 2"/>
    <property type="match status" value="1"/>
</dbReference>
<dbReference type="GO" id="GO:0006006">
    <property type="term" value="P:glucose metabolic process"/>
    <property type="evidence" value="ECO:0007669"/>
    <property type="project" value="InterPro"/>
</dbReference>
<evidence type="ECO:0000259" key="8">
    <source>
        <dbReference type="SMART" id="SM00846"/>
    </source>
</evidence>
<feature type="binding site" evidence="4">
    <location>
        <position position="182"/>
    </location>
    <ligand>
        <name>D-glyceraldehyde 3-phosphate</name>
        <dbReference type="ChEBI" id="CHEBI:59776"/>
    </ligand>
</feature>
<feature type="binding site" evidence="5">
    <location>
        <position position="317"/>
    </location>
    <ligand>
        <name>NAD(+)</name>
        <dbReference type="ChEBI" id="CHEBI:57540"/>
    </ligand>
</feature>
<dbReference type="Gene3D" id="3.40.50.720">
    <property type="entry name" value="NAD(P)-binding Rossmann-like Domain"/>
    <property type="match status" value="1"/>
</dbReference>
<dbReference type="GO" id="GO:0016620">
    <property type="term" value="F:oxidoreductase activity, acting on the aldehyde or oxo group of donors, NAD or NADP as acceptor"/>
    <property type="evidence" value="ECO:0007669"/>
    <property type="project" value="InterPro"/>
</dbReference>
<evidence type="ECO:0000256" key="5">
    <source>
        <dbReference type="PIRSR" id="PIRSR000149-3"/>
    </source>
</evidence>
<dbReference type="InterPro" id="IPR006424">
    <property type="entry name" value="Glyceraldehyde-3-P_DH_1"/>
</dbReference>
<dbReference type="NCBIfam" id="TIGR01534">
    <property type="entry name" value="GAPDH-I"/>
    <property type="match status" value="1"/>
</dbReference>
<dbReference type="CDD" id="cd05214">
    <property type="entry name" value="GAPDH_I_N"/>
    <property type="match status" value="1"/>
</dbReference>
<comment type="similarity">
    <text evidence="1 7">Belongs to the glyceraldehyde-3-phosphate dehydrogenase family.</text>
</comment>
<name>A0A2H0R3N8_9BACT</name>
<gene>
    <name evidence="9" type="primary">gap</name>
    <name evidence="9" type="ORF">COV31_03245</name>
</gene>
<evidence type="ECO:0000313" key="10">
    <source>
        <dbReference type="Proteomes" id="UP000230232"/>
    </source>
</evidence>
<dbReference type="PRINTS" id="PR00078">
    <property type="entry name" value="G3PDHDRGNASE"/>
</dbReference>
<dbReference type="SMART" id="SM00846">
    <property type="entry name" value="Gp_dh_N"/>
    <property type="match status" value="1"/>
</dbReference>
<feature type="binding site" evidence="5">
    <location>
        <position position="121"/>
    </location>
    <ligand>
        <name>NAD(+)</name>
        <dbReference type="ChEBI" id="CHEBI:57540"/>
    </ligand>
</feature>
<feature type="domain" description="Glyceraldehyde 3-phosphate dehydrogenase NAD(P) binding" evidence="8">
    <location>
        <begin position="4"/>
        <end position="152"/>
    </location>
</feature>
<feature type="binding site" evidence="4">
    <location>
        <begin position="211"/>
        <end position="212"/>
    </location>
    <ligand>
        <name>D-glyceraldehyde 3-phosphate</name>
        <dbReference type="ChEBI" id="CHEBI:59776"/>
    </ligand>
</feature>
<dbReference type="InterPro" id="IPR020828">
    <property type="entry name" value="GlycerAld_3-P_DH_NAD(P)-bd"/>
</dbReference>
<dbReference type="InterPro" id="IPR036291">
    <property type="entry name" value="NAD(P)-bd_dom_sf"/>
</dbReference>
<dbReference type="FunFam" id="3.40.50.720:FF:000001">
    <property type="entry name" value="Glyceraldehyde-3-phosphate dehydrogenase"/>
    <property type="match status" value="1"/>
</dbReference>
<evidence type="ECO:0000256" key="7">
    <source>
        <dbReference type="RuleBase" id="RU000397"/>
    </source>
</evidence>
<reference evidence="9 10" key="1">
    <citation type="submission" date="2017-09" db="EMBL/GenBank/DDBJ databases">
        <title>Depth-based differentiation of microbial function through sediment-hosted aquifers and enrichment of novel symbionts in the deep terrestrial subsurface.</title>
        <authorList>
            <person name="Probst A.J."/>
            <person name="Ladd B."/>
            <person name="Jarett J.K."/>
            <person name="Geller-Mcgrath D.E."/>
            <person name="Sieber C.M."/>
            <person name="Emerson J.B."/>
            <person name="Anantharaman K."/>
            <person name="Thomas B.C."/>
            <person name="Malmstrom R."/>
            <person name="Stieglmeier M."/>
            <person name="Klingl A."/>
            <person name="Woyke T."/>
            <person name="Ryan C.M."/>
            <person name="Banfield J.F."/>
        </authorList>
    </citation>
    <scope>NUCLEOTIDE SEQUENCE [LARGE SCALE GENOMIC DNA]</scope>
    <source>
        <strain evidence="9">CG10_big_fil_rev_8_21_14_0_10_46_23</strain>
    </source>
</reference>
<feature type="binding site" evidence="4">
    <location>
        <position position="234"/>
    </location>
    <ligand>
        <name>D-glyceraldehyde 3-phosphate</name>
        <dbReference type="ChEBI" id="CHEBI:59776"/>
    </ligand>
</feature>
<sequence length="336" mass="36060">MARAKVAINGFGRIGRTFFRQAFGGTGFEVVAVNDLGSLENLAYLLKYDSVYREFNQPVEAKGDKLIVGKKKITFLQEKDPANLPWKDLGIDIVVEATGVFRTIESATAHLQAGAKRVVITAPAKDDIMPTITPNVAEGNLSHGQITSNASCTTNAVNPVIAIMSVKPGIEAAVLNTVHGYTSTQSIVDGPNKSDFRKGRAGAVNIIPTTTGSAIATTRSLPHLEGKFDGIALRVPLITGSLIDLTFIASRKTSVEEINQIFQEADQSGDWTGILTTTTDPIVSSDIIGNPHGSIVDLGLTRVINGNLVKILAWYDNEWGYCAMLKRHVESVADLL</sequence>
<dbReference type="Pfam" id="PF02800">
    <property type="entry name" value="Gp_dh_C"/>
    <property type="match status" value="1"/>
</dbReference>
<keyword evidence="5" id="KW-0520">NAD</keyword>
<organism evidence="9 10">
    <name type="scientific">Candidatus Yanofskybacteria bacterium CG10_big_fil_rev_8_21_14_0_10_46_23</name>
    <dbReference type="NCBI Taxonomy" id="1975098"/>
    <lineage>
        <taxon>Bacteria</taxon>
        <taxon>Candidatus Yanofskyibacteriota</taxon>
    </lineage>
</organism>
<dbReference type="FunFam" id="3.30.360.10:FF:000002">
    <property type="entry name" value="Glyceraldehyde-3-phosphate dehydrogenase"/>
    <property type="match status" value="1"/>
</dbReference>
<dbReference type="Proteomes" id="UP000230232">
    <property type="component" value="Unassembled WGS sequence"/>
</dbReference>
<feature type="binding site" evidence="5">
    <location>
        <begin position="13"/>
        <end position="14"/>
    </location>
    <ligand>
        <name>NAD(+)</name>
        <dbReference type="ChEBI" id="CHEBI:57540"/>
    </ligand>
</feature>
<dbReference type="InterPro" id="IPR020831">
    <property type="entry name" value="GlycerAld/Erythrose_P_DH"/>
</dbReference>
<dbReference type="SUPFAM" id="SSF51735">
    <property type="entry name" value="NAD(P)-binding Rossmann-fold domains"/>
    <property type="match status" value="1"/>
</dbReference>
<accession>A0A2H0R3N8</accession>
<evidence type="ECO:0000256" key="2">
    <source>
        <dbReference type="ARBA" id="ARBA00023002"/>
    </source>
</evidence>
<dbReference type="PIRSF" id="PIRSF000149">
    <property type="entry name" value="GAP_DH"/>
    <property type="match status" value="1"/>
</dbReference>
<dbReference type="GO" id="GO:0050661">
    <property type="term" value="F:NADP binding"/>
    <property type="evidence" value="ECO:0007669"/>
    <property type="project" value="InterPro"/>
</dbReference>
<dbReference type="GO" id="GO:0051287">
    <property type="term" value="F:NAD binding"/>
    <property type="evidence" value="ECO:0007669"/>
    <property type="project" value="InterPro"/>
</dbReference>
<dbReference type="SUPFAM" id="SSF55347">
    <property type="entry name" value="Glyceraldehyde-3-phosphate dehydrogenase-like, C-terminal domain"/>
    <property type="match status" value="1"/>
</dbReference>
<keyword evidence="5" id="KW-0547">Nucleotide-binding</keyword>
<evidence type="ECO:0000313" key="9">
    <source>
        <dbReference type="EMBL" id="PIR41129.1"/>
    </source>
</evidence>